<dbReference type="Pfam" id="PF13407">
    <property type="entry name" value="Peripla_BP_4"/>
    <property type="match status" value="1"/>
</dbReference>
<dbReference type="GO" id="GO:0003677">
    <property type="term" value="F:DNA binding"/>
    <property type="evidence" value="ECO:0007669"/>
    <property type="project" value="UniProtKB-KW"/>
</dbReference>
<evidence type="ECO:0000259" key="5">
    <source>
        <dbReference type="Pfam" id="PF13407"/>
    </source>
</evidence>
<name>A0ABQ0JHF5_9VIBR</name>
<dbReference type="PANTHER" id="PTHR46847:SF1">
    <property type="entry name" value="D-ALLOSE-BINDING PERIPLASMIC PROTEIN-RELATED"/>
    <property type="match status" value="1"/>
</dbReference>
<reference evidence="7" key="1">
    <citation type="submission" date="2014-09" db="EMBL/GenBank/DDBJ databases">
        <title>Vibrio variabilis JCM 19239. (C206) whole genome shotgun sequence.</title>
        <authorList>
            <person name="Sawabe T."/>
            <person name="Meirelles P."/>
            <person name="Nakanishi M."/>
            <person name="Sayaka M."/>
            <person name="Hattori M."/>
            <person name="Ohkuma M."/>
        </authorList>
    </citation>
    <scope>NUCLEOTIDE SEQUENCE [LARGE SCALE GENOMIC DNA]</scope>
    <source>
        <strain evidence="7">JCM 19239</strain>
    </source>
</reference>
<evidence type="ECO:0000313" key="6">
    <source>
        <dbReference type="EMBL" id="GAL28186.1"/>
    </source>
</evidence>
<dbReference type="InterPro" id="IPR025997">
    <property type="entry name" value="SBP_2_dom"/>
</dbReference>
<evidence type="ECO:0000256" key="4">
    <source>
        <dbReference type="ARBA" id="ARBA00022729"/>
    </source>
</evidence>
<dbReference type="SUPFAM" id="SSF53822">
    <property type="entry name" value="Periplasmic binding protein-like I"/>
    <property type="match status" value="1"/>
</dbReference>
<comment type="caution">
    <text evidence="6">The sequence shown here is derived from an EMBL/GenBank/DDBJ whole genome shotgun (WGS) entry which is preliminary data.</text>
</comment>
<dbReference type="InterPro" id="IPR028082">
    <property type="entry name" value="Peripla_BP_I"/>
</dbReference>
<comment type="similarity">
    <text evidence="2">Belongs to the bacterial solute-binding protein 2 family.</text>
</comment>
<organism evidence="6 7">
    <name type="scientific">Vibrio variabilis</name>
    <dbReference type="NCBI Taxonomy" id="990271"/>
    <lineage>
        <taxon>Bacteria</taxon>
        <taxon>Pseudomonadati</taxon>
        <taxon>Pseudomonadota</taxon>
        <taxon>Gammaproteobacteria</taxon>
        <taxon>Vibrionales</taxon>
        <taxon>Vibrionaceae</taxon>
        <taxon>Vibrio</taxon>
    </lineage>
</organism>
<protein>
    <recommendedName>
        <fullName evidence="3">Autoinducer 2-binding periplasmic protein LuxP</fullName>
    </recommendedName>
</protein>
<dbReference type="EMBL" id="BBMS01000039">
    <property type="protein sequence ID" value="GAL28186.1"/>
    <property type="molecule type" value="Genomic_DNA"/>
</dbReference>
<evidence type="ECO:0000256" key="2">
    <source>
        <dbReference type="ARBA" id="ARBA00007639"/>
    </source>
</evidence>
<proteinExistence type="inferred from homology"/>
<keyword evidence="7" id="KW-1185">Reference proteome</keyword>
<dbReference type="Proteomes" id="UP000029223">
    <property type="component" value="Unassembled WGS sequence"/>
</dbReference>
<dbReference type="PANTHER" id="PTHR46847">
    <property type="entry name" value="D-ALLOSE-BINDING PERIPLASMIC PROTEIN-RELATED"/>
    <property type="match status" value="1"/>
</dbReference>
<keyword evidence="6" id="KW-0238">DNA-binding</keyword>
<evidence type="ECO:0000313" key="7">
    <source>
        <dbReference type="Proteomes" id="UP000029223"/>
    </source>
</evidence>
<gene>
    <name evidence="6" type="ORF">JCM19239_5446</name>
</gene>
<evidence type="ECO:0000256" key="1">
    <source>
        <dbReference type="ARBA" id="ARBA00004196"/>
    </source>
</evidence>
<accession>A0ABQ0JHF5</accession>
<feature type="domain" description="Periplasmic binding protein" evidence="5">
    <location>
        <begin position="2"/>
        <end position="123"/>
    </location>
</feature>
<comment type="subcellular location">
    <subcellularLocation>
        <location evidence="1">Cell envelope</location>
    </subcellularLocation>
</comment>
<sequence length="148" mass="16153">MTSTPAQDRHKGFRSGAADAQLDIVFDTEMKWIESIARQEMSSALGRFDDIDLVYAHNDPGAHGAYMAAKAVGREKDIKFVGIDALAQEGQIYVKKGILAASFEYPTGGEEAIKRAGEILAGKEVPKEIILPSRVFTPENVEKGGEWL</sequence>
<keyword evidence="4" id="KW-0732">Signal</keyword>
<dbReference type="Gene3D" id="3.40.50.2300">
    <property type="match status" value="2"/>
</dbReference>
<reference evidence="7" key="2">
    <citation type="submission" date="2014-09" db="EMBL/GenBank/DDBJ databases">
        <authorList>
            <consortium name="NBRP consortium"/>
            <person name="Sawabe T."/>
            <person name="Meirelles P."/>
            <person name="Nakanishi M."/>
            <person name="Sayaka M."/>
            <person name="Hattori M."/>
            <person name="Ohkuma M."/>
        </authorList>
    </citation>
    <scope>NUCLEOTIDE SEQUENCE [LARGE SCALE GENOMIC DNA]</scope>
    <source>
        <strain evidence="7">JCM 19239</strain>
    </source>
</reference>
<evidence type="ECO:0000256" key="3">
    <source>
        <dbReference type="ARBA" id="ARBA00022181"/>
    </source>
</evidence>